<evidence type="ECO:0000313" key="1">
    <source>
        <dbReference type="EMBL" id="KAF3803188.1"/>
    </source>
</evidence>
<reference evidence="1" key="1">
    <citation type="journal article" date="2020" name="Phytopathology">
        <title>Genome sequence and comparative analysis of Colletotrichum gloeosporioides isolated from Liriodendron leaves.</title>
        <authorList>
            <person name="Fu F.F."/>
            <person name="Hao Z."/>
            <person name="Wang P."/>
            <person name="Lu Y."/>
            <person name="Xue L.J."/>
            <person name="Wei G."/>
            <person name="Tian Y."/>
            <person name="Baishi H."/>
            <person name="Xu H."/>
            <person name="Shi J."/>
            <person name="Cheng T."/>
            <person name="Wang G."/>
            <person name="Yi Y."/>
            <person name="Chen J."/>
        </authorList>
    </citation>
    <scope>NUCLEOTIDE SEQUENCE</scope>
    <source>
        <strain evidence="1">Lc1</strain>
    </source>
</reference>
<sequence>MNSPLDITTDDTEHDASTRLMSSCSIRDKGAPVARQVLRKPGSFGSIHQLLLDVCTGCFIIYAIIVLVNSGLPLNQGPIPALQTAAKYSPTVFPITFADVAAGLLKAAAVWKLEQGISVLSLEYLLSCRTVFSPITAPLSLRSATMLTPALLFLWALSPLGGQAALRVMEAGLSTAVESWPYQLLNFTSEFPHGGESSSVGFEVISRIQNAFVTALSSPGGVKSAAQDLFGNIKVPMVEYCQAGDQTPEVDVRYDVDLTSDILPVWSSIAGIPVAAHSNSKHPT</sequence>
<accession>A0A8H4CFU3</accession>
<dbReference type="Proteomes" id="UP000613401">
    <property type="component" value="Unassembled WGS sequence"/>
</dbReference>
<dbReference type="RefSeq" id="XP_045262347.1">
    <property type="nucleotide sequence ID" value="XM_045413151.1"/>
</dbReference>
<dbReference type="GeneID" id="69020410"/>
<gene>
    <name evidence="1" type="ORF">GCG54_00013294</name>
</gene>
<proteinExistence type="predicted"/>
<reference evidence="1" key="2">
    <citation type="submission" date="2020-03" db="EMBL/GenBank/DDBJ databases">
        <authorList>
            <person name="Fu F.-F."/>
            <person name="Chen J."/>
        </authorList>
    </citation>
    <scope>NUCLEOTIDE SEQUENCE</scope>
    <source>
        <strain evidence="1">Lc1</strain>
    </source>
</reference>
<dbReference type="EMBL" id="WVTB01000055">
    <property type="protein sequence ID" value="KAF3803188.1"/>
    <property type="molecule type" value="Genomic_DNA"/>
</dbReference>
<protein>
    <submittedName>
        <fullName evidence="1">Uncharacterized protein</fullName>
    </submittedName>
</protein>
<organism evidence="1 2">
    <name type="scientific">Colletotrichum gloeosporioides</name>
    <name type="common">Anthracnose fungus</name>
    <name type="synonym">Glomerella cingulata</name>
    <dbReference type="NCBI Taxonomy" id="474922"/>
    <lineage>
        <taxon>Eukaryota</taxon>
        <taxon>Fungi</taxon>
        <taxon>Dikarya</taxon>
        <taxon>Ascomycota</taxon>
        <taxon>Pezizomycotina</taxon>
        <taxon>Sordariomycetes</taxon>
        <taxon>Hypocreomycetidae</taxon>
        <taxon>Glomerellales</taxon>
        <taxon>Glomerellaceae</taxon>
        <taxon>Colletotrichum</taxon>
        <taxon>Colletotrichum gloeosporioides species complex</taxon>
    </lineage>
</organism>
<name>A0A8H4CFU3_COLGL</name>
<comment type="caution">
    <text evidence="1">The sequence shown here is derived from an EMBL/GenBank/DDBJ whole genome shotgun (WGS) entry which is preliminary data.</text>
</comment>
<keyword evidence="2" id="KW-1185">Reference proteome</keyword>
<dbReference type="AlphaFoldDB" id="A0A8H4CFU3"/>
<evidence type="ECO:0000313" key="2">
    <source>
        <dbReference type="Proteomes" id="UP000613401"/>
    </source>
</evidence>